<evidence type="ECO:0000256" key="6">
    <source>
        <dbReference type="SAM" id="Phobius"/>
    </source>
</evidence>
<name>A0A4P9WVQ7_9FUNG</name>
<reference evidence="8" key="3">
    <citation type="submission" date="2018-08" db="EMBL/GenBank/DDBJ databases">
        <title>Leveraging single-cell genomics to expand the Fungal Tree of Life.</title>
        <authorList>
            <consortium name="DOE Joint Genome Institute"/>
            <person name="Ahrendt S.R."/>
            <person name="Quandt C.A."/>
            <person name="Ciobanu D."/>
            <person name="Clum A."/>
            <person name="Salamov A."/>
            <person name="Andreopoulos B."/>
            <person name="Cheng J.-F."/>
            <person name="Woyke T."/>
            <person name="Pelin A."/>
            <person name="Henrissat B."/>
            <person name="Reynolds N."/>
            <person name="Benny G.L."/>
            <person name="Smith M.E."/>
            <person name="James T.Y."/>
            <person name="Grigoriev I.V."/>
        </authorList>
    </citation>
    <scope>NUCLEOTIDE SEQUENCE</scope>
    <source>
        <strain evidence="8">ATCC 52028</strain>
    </source>
</reference>
<dbReference type="EMBL" id="ML009261">
    <property type="protein sequence ID" value="RKO97461.1"/>
    <property type="molecule type" value="Genomic_DNA"/>
</dbReference>
<evidence type="ECO:0000259" key="7">
    <source>
        <dbReference type="PROSITE" id="PS51635"/>
    </source>
</evidence>
<sequence length="546" mass="62476">MGRLLQYPLLLGIVGIMSLELVAYFLVRQWVIFCEWAFTWRGMRKVYRDQLRQSRTQDEWNRNAQQLDQYLGNDAWRYEDACPYYDVELVEKTVRRIRRYRLELETNATLSPEERAYASNLGGIENEALYSHTYFGSKLQVERYVSEVCLALEALARCSELSTDAKLTFFENASRTYGRSALCLSGGASVTYYHIGVVKALIATGNMPKVITGTSGGAYVAAMIAVRTDDELRAEVFTPDVYKHLTIFDDSWLERFRRWWQTGAMFDPNVSYQRLPWITKGPLTFMEAYRRTGRTLCISVSPNKPHSPPKLLNWITSPDVVIGSAVMASSAIPGFLRPVELIMKTASGDLVPWRGVGKRWRDGSLQSDVPERELHQLFDVSYTIVSQVNPHIRLFFFEGRGASGMPTAHRQGRGWRGGFIASTVVQGIKLDLLKWLMLLRDAEILPRFMNTDWSNLFTQRFEGNSTIIPGTCLRDHLTLLTSPTYDDMARYINGGELDTWPKLHMIQNRMRIESTIKKFKNLYRKKKAARLPPTPVGPRLDVGSRS</sequence>
<dbReference type="CDD" id="cd07232">
    <property type="entry name" value="Pat_PLPL"/>
    <property type="match status" value="1"/>
</dbReference>
<evidence type="ECO:0000256" key="4">
    <source>
        <dbReference type="ARBA" id="ARBA00023098"/>
    </source>
</evidence>
<dbReference type="Pfam" id="PF11815">
    <property type="entry name" value="DUF3336"/>
    <property type="match status" value="1"/>
</dbReference>
<dbReference type="InterPro" id="IPR021771">
    <property type="entry name" value="Triacylglycerol_lipase_N"/>
</dbReference>
<comment type="caution">
    <text evidence="5">Lacks conserved residue(s) required for the propagation of feature annotation.</text>
</comment>
<dbReference type="Gene3D" id="3.40.1090.10">
    <property type="entry name" value="Cytosolic phospholipase A2 catalytic domain"/>
    <property type="match status" value="2"/>
</dbReference>
<dbReference type="GO" id="GO:0004806">
    <property type="term" value="F:triacylglycerol lipase activity"/>
    <property type="evidence" value="ECO:0007669"/>
    <property type="project" value="InterPro"/>
</dbReference>
<dbReference type="InterPro" id="IPR050301">
    <property type="entry name" value="NTE"/>
</dbReference>
<evidence type="ECO:0000256" key="5">
    <source>
        <dbReference type="PROSITE-ProRule" id="PRU01161"/>
    </source>
</evidence>
<comment type="similarity">
    <text evidence="1">Belongs to the PLPL family.</text>
</comment>
<keyword evidence="6" id="KW-0472">Membrane</keyword>
<dbReference type="PROSITE" id="PS51635">
    <property type="entry name" value="PNPLA"/>
    <property type="match status" value="1"/>
</dbReference>
<keyword evidence="6" id="KW-0812">Transmembrane</keyword>
<keyword evidence="6" id="KW-1133">Transmembrane helix</keyword>
<dbReference type="Pfam" id="PF01734">
    <property type="entry name" value="Patatin"/>
    <property type="match status" value="1"/>
</dbReference>
<feature type="domain" description="PNPLA" evidence="7">
    <location>
        <begin position="182"/>
        <end position="375"/>
    </location>
</feature>
<feature type="transmembrane region" description="Helical" evidence="6">
    <location>
        <begin position="7"/>
        <end position="27"/>
    </location>
</feature>
<dbReference type="EMBL" id="ML014171">
    <property type="protein sequence ID" value="RKP01454.1"/>
    <property type="molecule type" value="Genomic_DNA"/>
</dbReference>
<reference evidence="10 11" key="1">
    <citation type="journal article" date="2018" name="Nat. Microbiol.">
        <title>Leveraging single-cell genomics to expand the fungal tree of life.</title>
        <authorList>
            <person name="Ahrendt S.R."/>
            <person name="Quandt C.A."/>
            <person name="Ciobanu D."/>
            <person name="Clum A."/>
            <person name="Salamov A."/>
            <person name="Andreopoulos B."/>
            <person name="Cheng J.F."/>
            <person name="Woyke T."/>
            <person name="Pelin A."/>
            <person name="Henrissat B."/>
            <person name="Reynolds N.K."/>
            <person name="Benny G.L."/>
            <person name="Smith M.E."/>
            <person name="James T.Y."/>
            <person name="Grigoriev I.V."/>
        </authorList>
    </citation>
    <scope>NUCLEOTIDE SEQUENCE [LARGE SCALE GENOMIC DNA]</scope>
    <source>
        <strain evidence="10 11">ATCC 52028</strain>
    </source>
</reference>
<feature type="active site" description="Proton acceptor" evidence="5">
    <location>
        <position position="362"/>
    </location>
</feature>
<evidence type="ECO:0000256" key="2">
    <source>
        <dbReference type="ARBA" id="ARBA00022801"/>
    </source>
</evidence>
<keyword evidence="4 5" id="KW-0443">Lipid metabolism</keyword>
<reference evidence="9" key="2">
    <citation type="submission" date="2018-04" db="EMBL/GenBank/DDBJ databases">
        <title>Leveraging single-cell genomics to expand the Fungal Tree of Life.</title>
        <authorList>
            <consortium name="DOE Joint Genome Institute"/>
            <person name="Ahrendt S.R."/>
            <person name="Quandt C.A."/>
            <person name="Ciobanu D."/>
            <person name="Clum A."/>
            <person name="Salamov A."/>
            <person name="Andreopoulos B."/>
            <person name="Cheng J.-F."/>
            <person name="Woyke T."/>
            <person name="Pelin A."/>
            <person name="Henrissat B."/>
            <person name="Benny G.L."/>
            <person name="Smith M.E."/>
            <person name="James T.Y."/>
            <person name="Grigoriev I.V."/>
        </authorList>
    </citation>
    <scope>NUCLEOTIDE SEQUENCE</scope>
    <source>
        <strain evidence="9">ATCC 52028</strain>
    </source>
</reference>
<protein>
    <submittedName>
        <fullName evidence="8">Patatin-domain-containing protein</fullName>
    </submittedName>
</protein>
<dbReference type="AlphaFoldDB" id="A0A4P9WVQ7"/>
<keyword evidence="11" id="KW-1185">Reference proteome</keyword>
<accession>A0A4P9WVQ7</accession>
<dbReference type="GO" id="GO:0016042">
    <property type="term" value="P:lipid catabolic process"/>
    <property type="evidence" value="ECO:0007669"/>
    <property type="project" value="UniProtKB-UniRule"/>
</dbReference>
<dbReference type="GO" id="GO:0006641">
    <property type="term" value="P:triglyceride metabolic process"/>
    <property type="evidence" value="ECO:0007669"/>
    <property type="project" value="UniProtKB-ARBA"/>
</dbReference>
<dbReference type="SUPFAM" id="SSF52151">
    <property type="entry name" value="FabD/lysophospholipase-like"/>
    <property type="match status" value="1"/>
</dbReference>
<evidence type="ECO:0000313" key="10">
    <source>
        <dbReference type="Proteomes" id="UP000268535"/>
    </source>
</evidence>
<dbReference type="Proteomes" id="UP000274922">
    <property type="component" value="Unassembled WGS sequence"/>
</dbReference>
<dbReference type="InterPro" id="IPR002641">
    <property type="entry name" value="PNPLA_dom"/>
</dbReference>
<keyword evidence="2 5" id="KW-0378">Hydrolase</keyword>
<feature type="short sequence motif" description="GXSXG" evidence="5">
    <location>
        <begin position="213"/>
        <end position="217"/>
    </location>
</feature>
<gene>
    <name evidence="8" type="ORF">CAUPRSCDRAFT_6491</name>
    <name evidence="9" type="ORF">CXG81DRAFT_11923</name>
</gene>
<dbReference type="PANTHER" id="PTHR14226:SF66">
    <property type="entry name" value="TRIACYLGLYCEROL LIPASE PTL2"/>
    <property type="match status" value="1"/>
</dbReference>
<evidence type="ECO:0000313" key="11">
    <source>
        <dbReference type="Proteomes" id="UP000274922"/>
    </source>
</evidence>
<dbReference type="Proteomes" id="UP000268535">
    <property type="component" value="Unassembled WGS sequence"/>
</dbReference>
<dbReference type="OrthoDB" id="15478at2759"/>
<feature type="active site" description="Nucleophile" evidence="5">
    <location>
        <position position="215"/>
    </location>
</feature>
<dbReference type="InterPro" id="IPR016035">
    <property type="entry name" value="Acyl_Trfase/lysoPLipase"/>
</dbReference>
<evidence type="ECO:0000256" key="1">
    <source>
        <dbReference type="ARBA" id="ARBA00006104"/>
    </source>
</evidence>
<dbReference type="PANTHER" id="PTHR14226">
    <property type="entry name" value="NEUROPATHY TARGET ESTERASE/SWISS CHEESE D.MELANOGASTER"/>
    <property type="match status" value="1"/>
</dbReference>
<proteinExistence type="inferred from homology"/>
<organism evidence="8 10">
    <name type="scientific">Caulochytrium protostelioides</name>
    <dbReference type="NCBI Taxonomy" id="1555241"/>
    <lineage>
        <taxon>Eukaryota</taxon>
        <taxon>Fungi</taxon>
        <taxon>Fungi incertae sedis</taxon>
        <taxon>Chytridiomycota</taxon>
        <taxon>Chytridiomycota incertae sedis</taxon>
        <taxon>Chytridiomycetes</taxon>
        <taxon>Caulochytriales</taxon>
        <taxon>Caulochytriaceae</taxon>
        <taxon>Caulochytrium</taxon>
    </lineage>
</organism>
<evidence type="ECO:0000313" key="8">
    <source>
        <dbReference type="EMBL" id="RKO97461.1"/>
    </source>
</evidence>
<keyword evidence="3 5" id="KW-0442">Lipid degradation</keyword>
<evidence type="ECO:0000313" key="9">
    <source>
        <dbReference type="EMBL" id="RKP01454.1"/>
    </source>
</evidence>
<dbReference type="STRING" id="1555241.A0A4P9WVQ7"/>
<evidence type="ECO:0000256" key="3">
    <source>
        <dbReference type="ARBA" id="ARBA00022963"/>
    </source>
</evidence>